<evidence type="ECO:0000313" key="7">
    <source>
        <dbReference type="Proteomes" id="UP001516023"/>
    </source>
</evidence>
<gene>
    <name evidence="6" type="ORF">HJC23_009782</name>
</gene>
<proteinExistence type="inferred from homology"/>
<evidence type="ECO:0000256" key="3">
    <source>
        <dbReference type="SAM" id="MobiDB-lite"/>
    </source>
</evidence>
<keyword evidence="4" id="KW-1133">Transmembrane helix</keyword>
<reference evidence="6 7" key="1">
    <citation type="journal article" date="2020" name="G3 (Bethesda)">
        <title>Improved Reference Genome for Cyclotella cryptica CCMP332, a Model for Cell Wall Morphogenesis, Salinity Adaptation, and Lipid Production in Diatoms (Bacillariophyta).</title>
        <authorList>
            <person name="Roberts W.R."/>
            <person name="Downey K.M."/>
            <person name="Ruck E.C."/>
            <person name="Traller J.C."/>
            <person name="Alverson A.J."/>
        </authorList>
    </citation>
    <scope>NUCLEOTIDE SEQUENCE [LARGE SCALE GENOMIC DNA]</scope>
    <source>
        <strain evidence="6 7">CCMP332</strain>
    </source>
</reference>
<dbReference type="InterPro" id="IPR039093">
    <property type="entry name" value="XRP2"/>
</dbReference>
<dbReference type="InterPro" id="IPR016098">
    <property type="entry name" value="CAP/MinC_C"/>
</dbReference>
<dbReference type="GO" id="GO:0000166">
    <property type="term" value="F:nucleotide binding"/>
    <property type="evidence" value="ECO:0007669"/>
    <property type="project" value="UniProtKB-KW"/>
</dbReference>
<dbReference type="PANTHER" id="PTHR15440">
    <property type="entry name" value="XRP2 PROTEIN"/>
    <property type="match status" value="1"/>
</dbReference>
<keyword evidence="4" id="KW-0812">Transmembrane</keyword>
<comment type="caution">
    <text evidence="6">The sequence shown here is derived from an EMBL/GenBank/DDBJ whole genome shotgun (WGS) entry which is preliminary data.</text>
</comment>
<dbReference type="AlphaFoldDB" id="A0ABD3PS30"/>
<dbReference type="InterPro" id="IPR012945">
    <property type="entry name" value="Tubulin-bd_cofactor_C_dom"/>
</dbReference>
<keyword evidence="7" id="KW-1185">Reference proteome</keyword>
<dbReference type="SMART" id="SM00673">
    <property type="entry name" value="CARP"/>
    <property type="match status" value="2"/>
</dbReference>
<comment type="similarity">
    <text evidence="1">Belongs to the TBCC family.</text>
</comment>
<evidence type="ECO:0000256" key="2">
    <source>
        <dbReference type="ARBA" id="ARBA00022741"/>
    </source>
</evidence>
<dbReference type="Gene3D" id="2.160.20.70">
    <property type="match status" value="1"/>
</dbReference>
<evidence type="ECO:0000256" key="4">
    <source>
        <dbReference type="SAM" id="Phobius"/>
    </source>
</evidence>
<feature type="region of interest" description="Disordered" evidence="3">
    <location>
        <begin position="218"/>
        <end position="237"/>
    </location>
</feature>
<feature type="transmembrane region" description="Helical" evidence="4">
    <location>
        <begin position="253"/>
        <end position="276"/>
    </location>
</feature>
<keyword evidence="4" id="KW-0472">Membrane</keyword>
<dbReference type="EMBL" id="JABMIG020000124">
    <property type="protein sequence ID" value="KAL3790682.1"/>
    <property type="molecule type" value="Genomic_DNA"/>
</dbReference>
<dbReference type="InterPro" id="IPR006599">
    <property type="entry name" value="CARP_motif"/>
</dbReference>
<name>A0ABD3PS30_9STRA</name>
<dbReference type="InterPro" id="IPR017901">
    <property type="entry name" value="C-CAP_CF_C-like"/>
</dbReference>
<evidence type="ECO:0000259" key="5">
    <source>
        <dbReference type="PROSITE" id="PS51329"/>
    </source>
</evidence>
<sequence length="289" mass="32078">MKNQYVASDGTVFTDRSLYRKHEMETQYTFRGKENATLTKKPGSVKGQPFDIIDCKNCSILVLDHCDQVQIDDVVDSTIFIGASSGSVFIRNCRNCSFTIACKQLRTRDSMDCTLNLYCMTDPAIETSTGIRFAPFNGAYEGHFKALVDAGLDLSINKWSAVFDFNDPSETQENWCIVTEDEREPLWCPLGPADCCMADGSSARRLFVTPANCNVIEDGENMSDSTDTDKTEAEQSNLGEGNTNRIILFGQRLWGIMSYSISSISAFCLGFILSGFKTSQSLLTFSRAN</sequence>
<dbReference type="PROSITE" id="PS51329">
    <property type="entry name" value="C_CAP_COFACTOR_C"/>
    <property type="match status" value="1"/>
</dbReference>
<protein>
    <recommendedName>
        <fullName evidence="5">C-CAP/cofactor C-like domain-containing protein</fullName>
    </recommendedName>
</protein>
<organism evidence="6 7">
    <name type="scientific">Cyclotella cryptica</name>
    <dbReference type="NCBI Taxonomy" id="29204"/>
    <lineage>
        <taxon>Eukaryota</taxon>
        <taxon>Sar</taxon>
        <taxon>Stramenopiles</taxon>
        <taxon>Ochrophyta</taxon>
        <taxon>Bacillariophyta</taxon>
        <taxon>Coscinodiscophyceae</taxon>
        <taxon>Thalassiosirophycidae</taxon>
        <taxon>Stephanodiscales</taxon>
        <taxon>Stephanodiscaceae</taxon>
        <taxon>Cyclotella</taxon>
    </lineage>
</organism>
<keyword evidence="2" id="KW-0547">Nucleotide-binding</keyword>
<evidence type="ECO:0000313" key="6">
    <source>
        <dbReference type="EMBL" id="KAL3790682.1"/>
    </source>
</evidence>
<feature type="domain" description="C-CAP/cofactor C-like" evidence="5">
    <location>
        <begin position="19"/>
        <end position="167"/>
    </location>
</feature>
<evidence type="ECO:0000256" key="1">
    <source>
        <dbReference type="ARBA" id="ARBA00008848"/>
    </source>
</evidence>
<accession>A0ABD3PS30</accession>
<dbReference type="Proteomes" id="UP001516023">
    <property type="component" value="Unassembled WGS sequence"/>
</dbReference>
<dbReference type="Pfam" id="PF07986">
    <property type="entry name" value="TBCC"/>
    <property type="match status" value="1"/>
</dbReference>
<dbReference type="PANTHER" id="PTHR15440:SF0">
    <property type="entry name" value="PROTEIN XRP2"/>
    <property type="match status" value="1"/>
</dbReference>